<feature type="DNA-binding region" description="H-T-H motif" evidence="2">
    <location>
        <begin position="35"/>
        <end position="54"/>
    </location>
</feature>
<protein>
    <submittedName>
        <fullName evidence="4">TetR/AcrR family transcriptional regulator</fullName>
    </submittedName>
</protein>
<keyword evidence="1 2" id="KW-0238">DNA-binding</keyword>
<organism evidence="4 5">
    <name type="scientific">Hallella mizrahii</name>
    <dbReference type="NCBI Taxonomy" id="2606637"/>
    <lineage>
        <taxon>Bacteria</taxon>
        <taxon>Pseudomonadati</taxon>
        <taxon>Bacteroidota</taxon>
        <taxon>Bacteroidia</taxon>
        <taxon>Bacteroidales</taxon>
        <taxon>Prevotellaceae</taxon>
        <taxon>Hallella</taxon>
    </lineage>
</organism>
<dbReference type="Pfam" id="PF00440">
    <property type="entry name" value="TetR_N"/>
    <property type="match status" value="1"/>
</dbReference>
<keyword evidence="5" id="KW-1185">Reference proteome</keyword>
<reference evidence="4 5" key="1">
    <citation type="submission" date="2019-08" db="EMBL/GenBank/DDBJ databases">
        <title>In-depth cultivation of the pig gut microbiome towards novel bacterial diversity and tailored functional studies.</title>
        <authorList>
            <person name="Wylensek D."/>
            <person name="Hitch T.C.A."/>
            <person name="Clavel T."/>
        </authorList>
    </citation>
    <scope>NUCLEOTIDE SEQUENCE [LARGE SCALE GENOMIC DNA]</scope>
    <source>
        <strain evidence="4 5">LKV-178-WT-2A</strain>
    </source>
</reference>
<dbReference type="InterPro" id="IPR050109">
    <property type="entry name" value="HTH-type_TetR-like_transc_reg"/>
</dbReference>
<dbReference type="PANTHER" id="PTHR30328:SF54">
    <property type="entry name" value="HTH-TYPE TRANSCRIPTIONAL REPRESSOR SCO4008"/>
    <property type="match status" value="1"/>
</dbReference>
<dbReference type="InterPro" id="IPR001647">
    <property type="entry name" value="HTH_TetR"/>
</dbReference>
<dbReference type="PANTHER" id="PTHR30328">
    <property type="entry name" value="TRANSCRIPTIONAL REPRESSOR"/>
    <property type="match status" value="1"/>
</dbReference>
<dbReference type="Gene3D" id="1.10.357.10">
    <property type="entry name" value="Tetracycline Repressor, domain 2"/>
    <property type="match status" value="1"/>
</dbReference>
<evidence type="ECO:0000259" key="3">
    <source>
        <dbReference type="PROSITE" id="PS50977"/>
    </source>
</evidence>
<dbReference type="SUPFAM" id="SSF48498">
    <property type="entry name" value="Tetracyclin repressor-like, C-terminal domain"/>
    <property type="match status" value="1"/>
</dbReference>
<dbReference type="RefSeq" id="WP_154535037.1">
    <property type="nucleotide sequence ID" value="NZ_VUNG01000038.1"/>
</dbReference>
<comment type="caution">
    <text evidence="4">The sequence shown here is derived from an EMBL/GenBank/DDBJ whole genome shotgun (WGS) entry which is preliminary data.</text>
</comment>
<dbReference type="EMBL" id="VUNG01000038">
    <property type="protein sequence ID" value="MST85449.1"/>
    <property type="molecule type" value="Genomic_DNA"/>
</dbReference>
<gene>
    <name evidence="4" type="ORF">FYJ73_12370</name>
</gene>
<evidence type="ECO:0000256" key="2">
    <source>
        <dbReference type="PROSITE-ProRule" id="PRU00335"/>
    </source>
</evidence>
<dbReference type="PRINTS" id="PR00455">
    <property type="entry name" value="HTHTETR"/>
</dbReference>
<dbReference type="Gene3D" id="1.10.10.60">
    <property type="entry name" value="Homeodomain-like"/>
    <property type="match status" value="1"/>
</dbReference>
<evidence type="ECO:0000313" key="4">
    <source>
        <dbReference type="EMBL" id="MST85449.1"/>
    </source>
</evidence>
<dbReference type="Proteomes" id="UP000438914">
    <property type="component" value="Unassembled WGS sequence"/>
</dbReference>
<evidence type="ECO:0000256" key="1">
    <source>
        <dbReference type="ARBA" id="ARBA00023125"/>
    </source>
</evidence>
<dbReference type="AlphaFoldDB" id="A0A7K0KHV4"/>
<accession>A0A7K0KHV4</accession>
<dbReference type="GO" id="GO:0003677">
    <property type="term" value="F:DNA binding"/>
    <property type="evidence" value="ECO:0007669"/>
    <property type="project" value="UniProtKB-UniRule"/>
</dbReference>
<evidence type="ECO:0000313" key="5">
    <source>
        <dbReference type="Proteomes" id="UP000438914"/>
    </source>
</evidence>
<dbReference type="PROSITE" id="PS50977">
    <property type="entry name" value="HTH_TETR_2"/>
    <property type="match status" value="1"/>
</dbReference>
<dbReference type="InterPro" id="IPR009057">
    <property type="entry name" value="Homeodomain-like_sf"/>
</dbReference>
<name>A0A7K0KHV4_9BACT</name>
<feature type="domain" description="HTH tetR-type" evidence="3">
    <location>
        <begin position="12"/>
        <end position="72"/>
    </location>
</feature>
<dbReference type="InterPro" id="IPR036271">
    <property type="entry name" value="Tet_transcr_reg_TetR-rel_C_sf"/>
</dbReference>
<dbReference type="SUPFAM" id="SSF46689">
    <property type="entry name" value="Homeodomain-like"/>
    <property type="match status" value="1"/>
</dbReference>
<proteinExistence type="predicted"/>
<sequence>MNKTVSPTEYRQQLRQHIIEAATHEFESKGIKSVKMDDIACLLSVSKRTVYEIFGNKEDLLLECVKHDMDNTDAEMETFAHMPGHNVIDIMLHFYEIKMSKMTSTNPVYLVELDKYPQVLKHFEERRKKRAVNSASFFRKGINQGYFRPEVNYELIERIADLTIREVMTQQLYLQYDLKDVFSNITMVFMRGLCTSKGIVELEKSAAKK</sequence>